<dbReference type="PANTHER" id="PTHR10357">
    <property type="entry name" value="ALPHA-AMYLASE FAMILY MEMBER"/>
    <property type="match status" value="1"/>
</dbReference>
<evidence type="ECO:0000256" key="10">
    <source>
        <dbReference type="ARBA" id="ARBA00023295"/>
    </source>
</evidence>
<feature type="binding site" evidence="14">
    <location>
        <position position="210"/>
    </location>
    <ligand>
        <name>substrate</name>
    </ligand>
</feature>
<keyword evidence="9" id="KW-0119">Carbohydrate metabolism</keyword>
<evidence type="ECO:0000259" key="16">
    <source>
        <dbReference type="SMART" id="SM00642"/>
    </source>
</evidence>
<keyword evidence="13" id="KW-1015">Disulfide bond</keyword>
<feature type="active site" description="Proton donor" evidence="11">
    <location>
        <position position="236"/>
    </location>
</feature>
<organism evidence="17 18">
    <name type="scientific">Thecamonas trahens ATCC 50062</name>
    <dbReference type="NCBI Taxonomy" id="461836"/>
    <lineage>
        <taxon>Eukaryota</taxon>
        <taxon>Apusozoa</taxon>
        <taxon>Apusomonadida</taxon>
        <taxon>Apusomonadidae</taxon>
        <taxon>Thecamonas</taxon>
    </lineage>
</organism>
<feature type="signal peptide" evidence="15">
    <location>
        <begin position="1"/>
        <end position="22"/>
    </location>
</feature>
<evidence type="ECO:0000256" key="12">
    <source>
        <dbReference type="PIRSR" id="PIRSR001024-2"/>
    </source>
</evidence>
<evidence type="ECO:0000256" key="1">
    <source>
        <dbReference type="ARBA" id="ARBA00000548"/>
    </source>
</evidence>
<evidence type="ECO:0000256" key="6">
    <source>
        <dbReference type="ARBA" id="ARBA00022729"/>
    </source>
</evidence>
<dbReference type="Gene3D" id="3.20.20.80">
    <property type="entry name" value="Glycosidases"/>
    <property type="match status" value="1"/>
</dbReference>
<name>A0A0L0D7B1_THETB</name>
<comment type="similarity">
    <text evidence="3">Belongs to the glycosyl hydrolase 13 family.</text>
</comment>
<feature type="disulfide bond" evidence="13">
    <location>
        <begin position="159"/>
        <end position="174"/>
    </location>
</feature>
<evidence type="ECO:0000256" key="15">
    <source>
        <dbReference type="SAM" id="SignalP"/>
    </source>
</evidence>
<sequence length="468" mass="51456">MATTKQLLLAGVFLVVLVTKHGLCGSAEEWKARSVYQVLTDRFGGPVTDSCNLNDYCGGTFSGLIDHLDYIEGMGFDAIWISPVVTNTPGGYHGYWAKDFSTINSHFGSAADLKALVDAAHRRDMWVMLDIVLNHVGPVGSQFSAITPFSHPGDYHPQCSVSQYVCFTEEVLHCRLASLPDLNQQNATVADELVAWVGRMISEYQFDGIRADTVMYINQDFWARVQAEAGVYIVGEVYSSVECNIAYQKHGVDATLSYPMFFTLRSVFQDGQSMNLIQSQVDAYKGFPDASILGTFIDNHDNPRFLYQNTNKIPQYLNALTFVLFSQGVPIVYYGTEQYFAGGNDPANREILWPTKFQTSTPMYAFLAQLNSLRKNTTAWSFPQVQRYSTDNFYAFSRGSTLVALTNSGASFDISITYSPYTAGVKICNALAVPADSDCLVTGASGAFTVSMGKGLPKIYVPAAAESA</sequence>
<feature type="chain" id="PRO_5005537178" description="alpha-amylase" evidence="15">
    <location>
        <begin position="23"/>
        <end position="468"/>
    </location>
</feature>
<dbReference type="EC" id="3.2.1.1" evidence="4"/>
<dbReference type="PIRSF" id="PIRSF001024">
    <property type="entry name" value="Alph-amyl_fung"/>
    <property type="match status" value="1"/>
</dbReference>
<gene>
    <name evidence="17" type="ORF">AMSG_04296</name>
</gene>
<comment type="cofactor">
    <cofactor evidence="2">
        <name>Ca(2+)</name>
        <dbReference type="ChEBI" id="CHEBI:29108"/>
    </cofactor>
</comment>
<dbReference type="eggNOG" id="KOG0471">
    <property type="taxonomic scope" value="Eukaryota"/>
</dbReference>
<dbReference type="SMART" id="SM00642">
    <property type="entry name" value="Aamy"/>
    <property type="match status" value="1"/>
</dbReference>
<dbReference type="EMBL" id="GL349449">
    <property type="protein sequence ID" value="KNC48065.1"/>
    <property type="molecule type" value="Genomic_DNA"/>
</dbReference>
<dbReference type="InterPro" id="IPR006047">
    <property type="entry name" value="GH13_cat_dom"/>
</dbReference>
<dbReference type="InterPro" id="IPR013777">
    <property type="entry name" value="A-amylase-like"/>
</dbReference>
<comment type="catalytic activity">
    <reaction evidence="1">
        <text>Endohydrolysis of (1-&gt;4)-alpha-D-glucosidic linkages in polysaccharides containing three or more (1-&gt;4)-alpha-linked D-glucose units.</text>
        <dbReference type="EC" id="3.2.1.1"/>
    </reaction>
</comment>
<evidence type="ECO:0000256" key="3">
    <source>
        <dbReference type="ARBA" id="ARBA00008061"/>
    </source>
</evidence>
<dbReference type="GeneID" id="25563848"/>
<dbReference type="Pfam" id="PF00128">
    <property type="entry name" value="Alpha-amylase"/>
    <property type="match status" value="1"/>
</dbReference>
<feature type="site" description="Transition state stabilizer" evidence="12">
    <location>
        <position position="301"/>
    </location>
</feature>
<dbReference type="PANTHER" id="PTHR10357:SF215">
    <property type="entry name" value="ALPHA-AMYLASE 1"/>
    <property type="match status" value="1"/>
</dbReference>
<evidence type="ECO:0000256" key="13">
    <source>
        <dbReference type="PIRSR" id="PIRSR001024-4"/>
    </source>
</evidence>
<evidence type="ECO:0000256" key="11">
    <source>
        <dbReference type="PIRSR" id="PIRSR001024-1"/>
    </source>
</evidence>
<feature type="disulfide bond" evidence="13">
    <location>
        <begin position="51"/>
        <end position="57"/>
    </location>
</feature>
<dbReference type="InterPro" id="IPR013780">
    <property type="entry name" value="Glyco_hydro_b"/>
</dbReference>
<dbReference type="STRING" id="461836.A0A0L0D7B1"/>
<keyword evidence="10" id="KW-0326">Glycosidase</keyword>
<evidence type="ECO:0000256" key="9">
    <source>
        <dbReference type="ARBA" id="ARBA00023277"/>
    </source>
</evidence>
<evidence type="ECO:0000256" key="5">
    <source>
        <dbReference type="ARBA" id="ARBA00022723"/>
    </source>
</evidence>
<feature type="binding site" evidence="14">
    <location>
        <position position="96"/>
    </location>
    <ligand>
        <name>substrate</name>
    </ligand>
</feature>
<dbReference type="Proteomes" id="UP000054408">
    <property type="component" value="Unassembled WGS sequence"/>
</dbReference>
<keyword evidence="5" id="KW-0479">Metal-binding</keyword>
<evidence type="ECO:0000256" key="14">
    <source>
        <dbReference type="PIRSR" id="PIRSR001024-5"/>
    </source>
</evidence>
<dbReference type="InterPro" id="IPR017853">
    <property type="entry name" value="GH"/>
</dbReference>
<keyword evidence="6 15" id="KW-0732">Signal</keyword>
<dbReference type="GO" id="GO:0004556">
    <property type="term" value="F:alpha-amylase activity"/>
    <property type="evidence" value="ECO:0007669"/>
    <property type="project" value="UniProtKB-EC"/>
</dbReference>
<evidence type="ECO:0000256" key="7">
    <source>
        <dbReference type="ARBA" id="ARBA00022801"/>
    </source>
</evidence>
<evidence type="ECO:0000313" key="18">
    <source>
        <dbReference type="Proteomes" id="UP000054408"/>
    </source>
</evidence>
<feature type="domain" description="Glycosyl hydrolase family 13 catalytic" evidence="16">
    <location>
        <begin position="37"/>
        <end position="374"/>
    </location>
</feature>
<keyword evidence="18" id="KW-1185">Reference proteome</keyword>
<feature type="binding site" evidence="14">
    <location>
        <position position="135"/>
    </location>
    <ligand>
        <name>substrate</name>
    </ligand>
</feature>
<dbReference type="OMA" id="AHNWLFT"/>
<proteinExistence type="inferred from homology"/>
<reference evidence="17 18" key="1">
    <citation type="submission" date="2010-05" db="EMBL/GenBank/DDBJ databases">
        <title>The Genome Sequence of Thecamonas trahens ATCC 50062.</title>
        <authorList>
            <consortium name="The Broad Institute Genome Sequencing Platform"/>
            <person name="Russ C."/>
            <person name="Cuomo C."/>
            <person name="Shea T."/>
            <person name="Young S.K."/>
            <person name="Zeng Q."/>
            <person name="Koehrsen M."/>
            <person name="Haas B."/>
            <person name="Borodovsky M."/>
            <person name="Guigo R."/>
            <person name="Alvarado L."/>
            <person name="Berlin A."/>
            <person name="Bochicchio J."/>
            <person name="Borenstein D."/>
            <person name="Chapman S."/>
            <person name="Chen Z."/>
            <person name="Freedman E."/>
            <person name="Gellesch M."/>
            <person name="Goldberg J."/>
            <person name="Griggs A."/>
            <person name="Gujja S."/>
            <person name="Heilman E."/>
            <person name="Heiman D."/>
            <person name="Hepburn T."/>
            <person name="Howarth C."/>
            <person name="Jen D."/>
            <person name="Larson L."/>
            <person name="Mehta T."/>
            <person name="Park D."/>
            <person name="Pearson M."/>
            <person name="Roberts A."/>
            <person name="Saif S."/>
            <person name="Shenoy N."/>
            <person name="Sisk P."/>
            <person name="Stolte C."/>
            <person name="Sykes S."/>
            <person name="Thomson T."/>
            <person name="Walk T."/>
            <person name="White J."/>
            <person name="Yandava C."/>
            <person name="Burger G."/>
            <person name="Gray M.W."/>
            <person name="Holland P.W.H."/>
            <person name="King N."/>
            <person name="Lang F.B.F."/>
            <person name="Roger A.J."/>
            <person name="Ruiz-Trillo I."/>
            <person name="Lander E."/>
            <person name="Nusbaum C."/>
        </authorList>
    </citation>
    <scope>NUCLEOTIDE SEQUENCE [LARGE SCALE GENOMIC DNA]</scope>
    <source>
        <strain evidence="17 18">ATCC 50062</strain>
    </source>
</reference>
<dbReference type="GO" id="GO:0005975">
    <property type="term" value="P:carbohydrate metabolic process"/>
    <property type="evidence" value="ECO:0007669"/>
    <property type="project" value="InterPro"/>
</dbReference>
<accession>A0A0L0D7B1</accession>
<keyword evidence="7" id="KW-0378">Hydrolase</keyword>
<dbReference type="Gene3D" id="2.60.40.1180">
    <property type="entry name" value="Golgi alpha-mannosidase II"/>
    <property type="match status" value="1"/>
</dbReference>
<keyword evidence="8" id="KW-0106">Calcium</keyword>
<evidence type="ECO:0000256" key="4">
    <source>
        <dbReference type="ARBA" id="ARBA00012595"/>
    </source>
</evidence>
<evidence type="ECO:0000256" key="8">
    <source>
        <dbReference type="ARBA" id="ARBA00022837"/>
    </source>
</evidence>
<dbReference type="SUPFAM" id="SSF51445">
    <property type="entry name" value="(Trans)glycosidases"/>
    <property type="match status" value="1"/>
</dbReference>
<evidence type="ECO:0000313" key="17">
    <source>
        <dbReference type="EMBL" id="KNC48065.1"/>
    </source>
</evidence>
<protein>
    <recommendedName>
        <fullName evidence="4">alpha-amylase</fullName>
        <ecNumber evidence="4">3.2.1.1</ecNumber>
    </recommendedName>
</protein>
<dbReference type="GO" id="GO:0005509">
    <property type="term" value="F:calcium ion binding"/>
    <property type="evidence" value="ECO:0007669"/>
    <property type="project" value="InterPro"/>
</dbReference>
<evidence type="ECO:0000256" key="2">
    <source>
        <dbReference type="ARBA" id="ARBA00001913"/>
    </source>
</evidence>
<feature type="binding site" evidence="14">
    <location>
        <position position="349"/>
    </location>
    <ligand>
        <name>substrate</name>
    </ligand>
</feature>
<dbReference type="AlphaFoldDB" id="A0A0L0D7B1"/>
<dbReference type="OrthoDB" id="1740265at2759"/>
<dbReference type="SUPFAM" id="SSF51011">
    <property type="entry name" value="Glycosyl hydrolase domain"/>
    <property type="match status" value="1"/>
</dbReference>
<feature type="active site" description="Nucleophile" evidence="11">
    <location>
        <position position="212"/>
    </location>
</feature>
<feature type="binding site" evidence="14">
    <location>
        <position position="301"/>
    </location>
    <ligand>
        <name>substrate</name>
    </ligand>
</feature>
<dbReference type="RefSeq" id="XP_013759080.1">
    <property type="nucleotide sequence ID" value="XM_013903626.1"/>
</dbReference>